<protein>
    <submittedName>
        <fullName evidence="1">Uncharacterized protein</fullName>
    </submittedName>
</protein>
<sequence length="108" mass="12377">MCETQHWTKTVRVVTVIVGYPTRSITMQAIAEYDATVDMKKRITLRGRKFSHYHVAEFEDGRIILEPRVLVSPFEVSKNTLSMMDSSIEDFKHGKTSKPVDLSSFPLD</sequence>
<dbReference type="EMBL" id="VSSQ01019729">
    <property type="protein sequence ID" value="MPM64013.1"/>
    <property type="molecule type" value="Genomic_DNA"/>
</dbReference>
<comment type="caution">
    <text evidence="1">The sequence shown here is derived from an EMBL/GenBank/DDBJ whole genome shotgun (WGS) entry which is preliminary data.</text>
</comment>
<name>A0A645BL99_9ZZZZ</name>
<accession>A0A645BL99</accession>
<proteinExistence type="predicted"/>
<organism evidence="1">
    <name type="scientific">bioreactor metagenome</name>
    <dbReference type="NCBI Taxonomy" id="1076179"/>
    <lineage>
        <taxon>unclassified sequences</taxon>
        <taxon>metagenomes</taxon>
        <taxon>ecological metagenomes</taxon>
    </lineage>
</organism>
<reference evidence="1" key="1">
    <citation type="submission" date="2019-08" db="EMBL/GenBank/DDBJ databases">
        <authorList>
            <person name="Kucharzyk K."/>
            <person name="Murdoch R.W."/>
            <person name="Higgins S."/>
            <person name="Loffler F."/>
        </authorList>
    </citation>
    <scope>NUCLEOTIDE SEQUENCE</scope>
</reference>
<evidence type="ECO:0000313" key="1">
    <source>
        <dbReference type="EMBL" id="MPM64013.1"/>
    </source>
</evidence>
<gene>
    <name evidence="1" type="ORF">SDC9_110898</name>
</gene>
<dbReference type="AlphaFoldDB" id="A0A645BL99"/>